<accession>A0A7H0Y2S8</accession>
<dbReference type="Proteomes" id="UP000516384">
    <property type="component" value="Chromosome"/>
</dbReference>
<gene>
    <name evidence="2" type="ORF">IAQ67_15950</name>
</gene>
<evidence type="ECO:0000313" key="2">
    <source>
        <dbReference type="EMBL" id="QNR65386.1"/>
    </source>
</evidence>
<dbReference type="AlphaFoldDB" id="A0A7H0Y2S8"/>
<evidence type="ECO:0000256" key="1">
    <source>
        <dbReference type="SAM" id="Coils"/>
    </source>
</evidence>
<feature type="coiled-coil region" evidence="1">
    <location>
        <begin position="38"/>
        <end position="65"/>
    </location>
</feature>
<dbReference type="EMBL" id="CP061172">
    <property type="protein sequence ID" value="QNR65386.1"/>
    <property type="molecule type" value="Genomic_DNA"/>
</dbReference>
<reference evidence="2 3" key="1">
    <citation type="submission" date="2020-09" db="EMBL/GenBank/DDBJ databases">
        <title>Characterization of Paenibacillus peoriae strain ZF390 with broad-spectrum antimicrobial activity as a potential biocontrol agent.</title>
        <authorList>
            <person name="Li L."/>
            <person name="Zhao Y."/>
            <person name="Li B."/>
            <person name="Xie X."/>
        </authorList>
    </citation>
    <scope>NUCLEOTIDE SEQUENCE [LARGE SCALE GENOMIC DNA]</scope>
    <source>
        <strain evidence="2 3">ZF390</strain>
    </source>
</reference>
<proteinExistence type="predicted"/>
<name>A0A7H0Y2S8_9BACL</name>
<protein>
    <submittedName>
        <fullName evidence="2">Uncharacterized protein</fullName>
    </submittedName>
</protein>
<evidence type="ECO:0000313" key="3">
    <source>
        <dbReference type="Proteomes" id="UP000516384"/>
    </source>
</evidence>
<dbReference type="RefSeq" id="WP_190297286.1">
    <property type="nucleotide sequence ID" value="NZ_CP061172.1"/>
</dbReference>
<keyword evidence="1" id="KW-0175">Coiled coil</keyword>
<organism evidence="2 3">
    <name type="scientific">Paenibacillus peoriae</name>
    <dbReference type="NCBI Taxonomy" id="59893"/>
    <lineage>
        <taxon>Bacteria</taxon>
        <taxon>Bacillati</taxon>
        <taxon>Bacillota</taxon>
        <taxon>Bacilli</taxon>
        <taxon>Bacillales</taxon>
        <taxon>Paenibacillaceae</taxon>
        <taxon>Paenibacillus</taxon>
    </lineage>
</organism>
<sequence>MKYIRLPRGSGKPDTIMNLIKEKIEKEERFIVLNDMNYLDITKRLEKLRKDRAKIDREIYDLENMKSRKLSEESSIWNQIQRVRKDCETRYPTTIRF</sequence>